<gene>
    <name evidence="1" type="ORF">FC43_GL001979</name>
</gene>
<dbReference type="PATRIC" id="fig|1423760.3.peg.2071"/>
<dbReference type="AlphaFoldDB" id="A0A0R1UMX9"/>
<name>A0A0R1UMX9_9LACO</name>
<comment type="caution">
    <text evidence="1">The sequence shown here is derived from an EMBL/GenBank/DDBJ whole genome shotgun (WGS) entry which is preliminary data.</text>
</comment>
<sequence length="115" mass="12555">MEVKLNGKALQLNFGVRFVRELDKIAGMELTVKGVKQNFGMGLARTVPSLKSYDAAVLSDVIYAAAWDNKSRPSRSEIDALIDNPKTDIEGLFDTVLNEMAEANAVKVAVKNLKA</sequence>
<reference evidence="1 2" key="1">
    <citation type="journal article" date="2015" name="Genome Announc.">
        <title>Expanding the biotechnology potential of lactobacilli through comparative genomics of 213 strains and associated genera.</title>
        <authorList>
            <person name="Sun Z."/>
            <person name="Harris H.M."/>
            <person name="McCann A."/>
            <person name="Guo C."/>
            <person name="Argimon S."/>
            <person name="Zhang W."/>
            <person name="Yang X."/>
            <person name="Jeffery I.B."/>
            <person name="Cooney J.C."/>
            <person name="Kagawa T.F."/>
            <person name="Liu W."/>
            <person name="Song Y."/>
            <person name="Salvetti E."/>
            <person name="Wrobel A."/>
            <person name="Rasinkangas P."/>
            <person name="Parkhill J."/>
            <person name="Rea M.C."/>
            <person name="O'Sullivan O."/>
            <person name="Ritari J."/>
            <person name="Douillard F.P."/>
            <person name="Paul Ross R."/>
            <person name="Yang R."/>
            <person name="Briner A.E."/>
            <person name="Felis G.E."/>
            <person name="de Vos W.M."/>
            <person name="Barrangou R."/>
            <person name="Klaenhammer T.R."/>
            <person name="Caufield P.W."/>
            <person name="Cui Y."/>
            <person name="Zhang H."/>
            <person name="O'Toole P.W."/>
        </authorList>
    </citation>
    <scope>NUCLEOTIDE SEQUENCE [LARGE SCALE GENOMIC DNA]</scope>
    <source>
        <strain evidence="1 2">DSM 15946</strain>
    </source>
</reference>
<protein>
    <submittedName>
        <fullName evidence="1">Phage protein</fullName>
    </submittedName>
</protein>
<dbReference type="Pfam" id="PF12363">
    <property type="entry name" value="Phage_TAC_12"/>
    <property type="match status" value="1"/>
</dbReference>
<dbReference type="RefSeq" id="WP_056953376.1">
    <property type="nucleotide sequence ID" value="NZ_AZFK01000005.1"/>
</dbReference>
<proteinExistence type="predicted"/>
<evidence type="ECO:0000313" key="1">
    <source>
        <dbReference type="EMBL" id="KRL92325.1"/>
    </source>
</evidence>
<dbReference type="InterPro" id="IPR024410">
    <property type="entry name" value="Phage_TAC_12"/>
</dbReference>
<dbReference type="EMBL" id="AZFK01000005">
    <property type="protein sequence ID" value="KRL92325.1"/>
    <property type="molecule type" value="Genomic_DNA"/>
</dbReference>
<dbReference type="Proteomes" id="UP000050816">
    <property type="component" value="Unassembled WGS sequence"/>
</dbReference>
<evidence type="ECO:0000313" key="2">
    <source>
        <dbReference type="Proteomes" id="UP000050816"/>
    </source>
</evidence>
<organism evidence="1 2">
    <name type="scientific">Limosilactobacillus ingluviei DSM 15946</name>
    <dbReference type="NCBI Taxonomy" id="1423760"/>
    <lineage>
        <taxon>Bacteria</taxon>
        <taxon>Bacillati</taxon>
        <taxon>Bacillota</taxon>
        <taxon>Bacilli</taxon>
        <taxon>Lactobacillales</taxon>
        <taxon>Lactobacillaceae</taxon>
        <taxon>Limosilactobacillus</taxon>
    </lineage>
</organism>
<accession>A0A0R1UMX9</accession>